<evidence type="ECO:0000313" key="2">
    <source>
        <dbReference type="Proteomes" id="UP000018001"/>
    </source>
</evidence>
<protein>
    <submittedName>
        <fullName evidence="1">Uncharacterized protein</fullName>
    </submittedName>
</protein>
<dbReference type="InParanoid" id="V5FL24"/>
<evidence type="ECO:0000313" key="1">
    <source>
        <dbReference type="EMBL" id="GAD98644.1"/>
    </source>
</evidence>
<keyword evidence="2" id="KW-1185">Reference proteome</keyword>
<dbReference type="HOGENOM" id="CLU_1320719_0_0_1"/>
<sequence length="208" mass="23554">MHKPTVGRPKLNTECFSQAWRPWKPILLPRGSGDTKQMKRWRRPGVLTAERLHPYRSMYSVFRLRTEARKVAILTAEVQSLTVPFLQAPQSERTHRSHPPPQHTGRGVNSTFATGLLHGLASAGDADPLAWRCQKGHCVAIIKSFLGNRLEAAIFPSSKAFYDHEQGFPRATSEVSVNYLIWENDFTVLSYTGVRSSFQPCSRRKNPK</sequence>
<dbReference type="AlphaFoldDB" id="V5FL24"/>
<comment type="caution">
    <text evidence="1">The sequence shown here is derived from an EMBL/GenBank/DDBJ whole genome shotgun (WGS) entry which is preliminary data.</text>
</comment>
<name>V5FL24_BYSSN</name>
<organism evidence="1 2">
    <name type="scientific">Byssochlamys spectabilis (strain No. 5 / NBRC 109023)</name>
    <name type="common">Paecilomyces variotii</name>
    <dbReference type="NCBI Taxonomy" id="1356009"/>
    <lineage>
        <taxon>Eukaryota</taxon>
        <taxon>Fungi</taxon>
        <taxon>Dikarya</taxon>
        <taxon>Ascomycota</taxon>
        <taxon>Pezizomycotina</taxon>
        <taxon>Eurotiomycetes</taxon>
        <taxon>Eurotiomycetidae</taxon>
        <taxon>Eurotiales</taxon>
        <taxon>Thermoascaceae</taxon>
        <taxon>Paecilomyces</taxon>
    </lineage>
</organism>
<dbReference type="EMBL" id="BAUL01000253">
    <property type="protein sequence ID" value="GAD98644.1"/>
    <property type="molecule type" value="Genomic_DNA"/>
</dbReference>
<gene>
    <name evidence="1" type="ORF">PVAR5_7343</name>
</gene>
<accession>V5FL24</accession>
<dbReference type="Proteomes" id="UP000018001">
    <property type="component" value="Unassembled WGS sequence"/>
</dbReference>
<proteinExistence type="predicted"/>
<reference evidence="2" key="1">
    <citation type="journal article" date="2014" name="Genome Announc.">
        <title>Draft genome sequence of the formaldehyde-resistant fungus Byssochlamys spectabilis No. 5 (anamorph Paecilomyces variotii No. 5) (NBRC109023).</title>
        <authorList>
            <person name="Oka T."/>
            <person name="Ekino K."/>
            <person name="Fukuda K."/>
            <person name="Nomura Y."/>
        </authorList>
    </citation>
    <scope>NUCLEOTIDE SEQUENCE [LARGE SCALE GENOMIC DNA]</scope>
    <source>
        <strain evidence="2">No. 5 / NBRC 109023</strain>
    </source>
</reference>